<feature type="coiled-coil region" evidence="1">
    <location>
        <begin position="19"/>
        <end position="46"/>
    </location>
</feature>
<dbReference type="Proteomes" id="UP000281915">
    <property type="component" value="Unassembled WGS sequence"/>
</dbReference>
<evidence type="ECO:0000313" key="6">
    <source>
        <dbReference type="Proteomes" id="UP000281915"/>
    </source>
</evidence>
<evidence type="ECO:0000313" key="5">
    <source>
        <dbReference type="EMBL" id="RNB77927.1"/>
    </source>
</evidence>
<sequence length="396" mass="45602">MTNREDNDKEARLLAYLRGELTEEEKKRLQEELADDEEYAQKLERLLLGEENEEKSSEPIGLPEEKQRKILRRGKWRMRFGNSAFTLGIAFAAGVLIFFINGWFGRLMYDDLFRVTRSMVNFTQPGITAGSSGSQIGLLYGNIQMELREQVGKEKQNAGRMESTNLLWLIHAEPKWPNGIRDVKLFFRYPHEAATSEETKFRRDPAWKAMEKLPEGTVSQLAISFDRLLTYQEYQQLILSHLPEYEQETVWFAVDTGEEIKQADKDEERGDILLSAGEVWGFSERSLDYGGAPIQVNGEGDRRAAAYVSEMKYLAEQERMSKAVGRGLMWTNDPKIQDRYQYLQKNGVRIYGAVVTGPTKELLKLREEPSITAAFLGKVDWWNWERPSASGSQNSW</sequence>
<keyword evidence="2" id="KW-0812">Transmembrane</keyword>
<evidence type="ECO:0000256" key="2">
    <source>
        <dbReference type="SAM" id="Phobius"/>
    </source>
</evidence>
<evidence type="ECO:0000259" key="3">
    <source>
        <dbReference type="Pfam" id="PF13791"/>
    </source>
</evidence>
<keyword evidence="2" id="KW-1133">Transmembrane helix</keyword>
<evidence type="ECO:0000259" key="4">
    <source>
        <dbReference type="Pfam" id="PF13800"/>
    </source>
</evidence>
<protein>
    <submittedName>
        <fullName evidence="5">Anti-sigma factor</fullName>
    </submittedName>
</protein>
<feature type="domain" description="Sigma factor regulator C-terminal" evidence="3">
    <location>
        <begin position="210"/>
        <end position="378"/>
    </location>
</feature>
<dbReference type="RefSeq" id="WP_122913716.1">
    <property type="nucleotide sequence ID" value="NZ_RHHT01000027.1"/>
</dbReference>
<feature type="transmembrane region" description="Helical" evidence="2">
    <location>
        <begin position="80"/>
        <end position="104"/>
    </location>
</feature>
<dbReference type="EMBL" id="RHHT01000027">
    <property type="protein sequence ID" value="RNB77927.1"/>
    <property type="molecule type" value="Genomic_DNA"/>
</dbReference>
<dbReference type="InterPro" id="IPR029101">
    <property type="entry name" value="Sigma_reg_N"/>
</dbReference>
<dbReference type="AlphaFoldDB" id="A0A3M8CRL1"/>
<gene>
    <name evidence="5" type="ORF">EDM58_13015</name>
</gene>
<dbReference type="InterPro" id="IPR025672">
    <property type="entry name" value="Sigma_reg_C_dom"/>
</dbReference>
<dbReference type="Pfam" id="PF13791">
    <property type="entry name" value="Sigma_reg_C"/>
    <property type="match status" value="1"/>
</dbReference>
<feature type="domain" description="Sigma factor regulator N-terminal" evidence="4">
    <location>
        <begin position="68"/>
        <end position="155"/>
    </location>
</feature>
<evidence type="ECO:0000256" key="1">
    <source>
        <dbReference type="SAM" id="Coils"/>
    </source>
</evidence>
<comment type="caution">
    <text evidence="5">The sequence shown here is derived from an EMBL/GenBank/DDBJ whole genome shotgun (WGS) entry which is preliminary data.</text>
</comment>
<proteinExistence type="predicted"/>
<organism evidence="5 6">
    <name type="scientific">Brevibacillus panacihumi</name>
    <dbReference type="NCBI Taxonomy" id="497735"/>
    <lineage>
        <taxon>Bacteria</taxon>
        <taxon>Bacillati</taxon>
        <taxon>Bacillota</taxon>
        <taxon>Bacilli</taxon>
        <taxon>Bacillales</taxon>
        <taxon>Paenibacillaceae</taxon>
        <taxon>Brevibacillus</taxon>
    </lineage>
</organism>
<accession>A0A3M8CRL1</accession>
<dbReference type="Pfam" id="PF13800">
    <property type="entry name" value="Sigma_reg_N"/>
    <property type="match status" value="1"/>
</dbReference>
<keyword evidence="1" id="KW-0175">Coiled coil</keyword>
<keyword evidence="2" id="KW-0472">Membrane</keyword>
<reference evidence="5 6" key="1">
    <citation type="submission" date="2018-10" db="EMBL/GenBank/DDBJ databases">
        <title>Phylogenomics of Brevibacillus.</title>
        <authorList>
            <person name="Dunlap C."/>
        </authorList>
    </citation>
    <scope>NUCLEOTIDE SEQUENCE [LARGE SCALE GENOMIC DNA]</scope>
    <source>
        <strain evidence="5 6">JCM 15085</strain>
    </source>
</reference>
<name>A0A3M8CRL1_9BACL</name>